<sequence length="117" mass="13261">MACYFLLREDAQFHELVEIDDNLHSDDSDKSENDCCNTTSVIREFNGCIKNIGINYEEKSLEGLRVLLAEDTPVQQRVAKVMLEKLGAEVVVVGDRIQAVEALHCDGKYDLILMDFH</sequence>
<evidence type="ECO:0000256" key="2">
    <source>
        <dbReference type="PROSITE-ProRule" id="PRU00169"/>
    </source>
</evidence>
<dbReference type="Gene3D" id="3.40.50.2300">
    <property type="match status" value="1"/>
</dbReference>
<keyword evidence="5" id="KW-1185">Reference proteome</keyword>
<evidence type="ECO:0000256" key="1">
    <source>
        <dbReference type="ARBA" id="ARBA00022553"/>
    </source>
</evidence>
<dbReference type="SUPFAM" id="SSF52172">
    <property type="entry name" value="CheY-like"/>
    <property type="match status" value="1"/>
</dbReference>
<feature type="domain" description="Response regulatory" evidence="3">
    <location>
        <begin position="65"/>
        <end position="117"/>
    </location>
</feature>
<keyword evidence="1 2" id="KW-0597">Phosphoprotein</keyword>
<name>A0A022QR60_ERYGU</name>
<accession>A0A022QR60</accession>
<dbReference type="PANTHER" id="PTHR45339">
    <property type="entry name" value="HYBRID SIGNAL TRANSDUCTION HISTIDINE KINASE J"/>
    <property type="match status" value="1"/>
</dbReference>
<dbReference type="PROSITE" id="PS50110">
    <property type="entry name" value="RESPONSE_REGULATORY"/>
    <property type="match status" value="1"/>
</dbReference>
<dbReference type="InterPro" id="IPR011006">
    <property type="entry name" value="CheY-like_superfamily"/>
</dbReference>
<dbReference type="InterPro" id="IPR001789">
    <property type="entry name" value="Sig_transdc_resp-reg_receiver"/>
</dbReference>
<dbReference type="GO" id="GO:0000160">
    <property type="term" value="P:phosphorelay signal transduction system"/>
    <property type="evidence" value="ECO:0007669"/>
    <property type="project" value="InterPro"/>
</dbReference>
<dbReference type="Proteomes" id="UP000030748">
    <property type="component" value="Unassembled WGS sequence"/>
</dbReference>
<organism evidence="4 5">
    <name type="scientific">Erythranthe guttata</name>
    <name type="common">Yellow monkey flower</name>
    <name type="synonym">Mimulus guttatus</name>
    <dbReference type="NCBI Taxonomy" id="4155"/>
    <lineage>
        <taxon>Eukaryota</taxon>
        <taxon>Viridiplantae</taxon>
        <taxon>Streptophyta</taxon>
        <taxon>Embryophyta</taxon>
        <taxon>Tracheophyta</taxon>
        <taxon>Spermatophyta</taxon>
        <taxon>Magnoliopsida</taxon>
        <taxon>eudicotyledons</taxon>
        <taxon>Gunneridae</taxon>
        <taxon>Pentapetalae</taxon>
        <taxon>asterids</taxon>
        <taxon>lamiids</taxon>
        <taxon>Lamiales</taxon>
        <taxon>Phrymaceae</taxon>
        <taxon>Erythranthe</taxon>
    </lineage>
</organism>
<dbReference type="AlphaFoldDB" id="A0A022QR60"/>
<gene>
    <name evidence="4" type="ORF">MIMGU_mgv1a025118mg</name>
</gene>
<feature type="non-terminal residue" evidence="4">
    <location>
        <position position="117"/>
    </location>
</feature>
<evidence type="ECO:0000313" key="5">
    <source>
        <dbReference type="Proteomes" id="UP000030748"/>
    </source>
</evidence>
<dbReference type="EMBL" id="KI631062">
    <property type="protein sequence ID" value="EYU30421.1"/>
    <property type="molecule type" value="Genomic_DNA"/>
</dbReference>
<feature type="modified residue" description="4-aspartylphosphate" evidence="2">
    <location>
        <position position="115"/>
    </location>
</feature>
<dbReference type="PANTHER" id="PTHR45339:SF3">
    <property type="entry name" value="HISTIDINE KINASE"/>
    <property type="match status" value="1"/>
</dbReference>
<evidence type="ECO:0000313" key="4">
    <source>
        <dbReference type="EMBL" id="EYU30421.1"/>
    </source>
</evidence>
<reference evidence="4 5" key="1">
    <citation type="journal article" date="2013" name="Proc. Natl. Acad. Sci. U.S.A.">
        <title>Fine-scale variation in meiotic recombination in Mimulus inferred from population shotgun sequencing.</title>
        <authorList>
            <person name="Hellsten U."/>
            <person name="Wright K.M."/>
            <person name="Jenkins J."/>
            <person name="Shu S."/>
            <person name="Yuan Y."/>
            <person name="Wessler S.R."/>
            <person name="Schmutz J."/>
            <person name="Willis J.H."/>
            <person name="Rokhsar D.S."/>
        </authorList>
    </citation>
    <scope>NUCLEOTIDE SEQUENCE [LARGE SCALE GENOMIC DNA]</scope>
    <source>
        <strain evidence="5">cv. DUN x IM62</strain>
    </source>
</reference>
<evidence type="ECO:0000259" key="3">
    <source>
        <dbReference type="PROSITE" id="PS50110"/>
    </source>
</evidence>
<proteinExistence type="predicted"/>
<dbReference type="STRING" id="4155.A0A022QR60"/>
<protein>
    <recommendedName>
        <fullName evidence="3">Response regulatory domain-containing protein</fullName>
    </recommendedName>
</protein>